<dbReference type="AlphaFoldDB" id="A0AAD7L1P8"/>
<protein>
    <submittedName>
        <fullName evidence="4">Beta xylosidase</fullName>
    </submittedName>
</protein>
<dbReference type="KEGG" id="qsa:O6P43_030119"/>
<dbReference type="GO" id="GO:0031222">
    <property type="term" value="P:arabinan catabolic process"/>
    <property type="evidence" value="ECO:0007669"/>
    <property type="project" value="TreeGrafter"/>
</dbReference>
<evidence type="ECO:0000256" key="2">
    <source>
        <dbReference type="ARBA" id="ARBA00023295"/>
    </source>
</evidence>
<feature type="domain" description="Glycoside hydrolase family 3 C-terminal" evidence="3">
    <location>
        <begin position="2"/>
        <end position="151"/>
    </location>
</feature>
<proteinExistence type="predicted"/>
<accession>A0AAD7L1P8</accession>
<evidence type="ECO:0000313" key="4">
    <source>
        <dbReference type="EMBL" id="KAJ7949821.1"/>
    </source>
</evidence>
<dbReference type="Pfam" id="PF01915">
    <property type="entry name" value="Glyco_hydro_3_C"/>
    <property type="match status" value="1"/>
</dbReference>
<evidence type="ECO:0000259" key="3">
    <source>
        <dbReference type="Pfam" id="PF01915"/>
    </source>
</evidence>
<dbReference type="Gene3D" id="3.40.50.1700">
    <property type="entry name" value="Glycoside hydrolase family 3 C-terminal domain"/>
    <property type="match status" value="1"/>
</dbReference>
<keyword evidence="2" id="KW-0326">Glycosidase</keyword>
<sequence>MIGNYAGIPYQVTAPINGFAKYAKVMYEMGCGKVLCKNESFIFPAMNAAKKANDTVILAGLDLSVEQESLDREDLLLPGYQTQLIKQVAVVSKGQVILVIMSAGGIDISFAKENENIKAILWAGYLGEEGGQAIADVVLGKYNSGGRLPLT</sequence>
<dbReference type="SUPFAM" id="SSF52279">
    <property type="entry name" value="Beta-D-glucan exohydrolase, C-terminal domain"/>
    <property type="match status" value="1"/>
</dbReference>
<keyword evidence="5" id="KW-1185">Reference proteome</keyword>
<evidence type="ECO:0000256" key="1">
    <source>
        <dbReference type="ARBA" id="ARBA00022801"/>
    </source>
</evidence>
<name>A0AAD7L1P8_QUISA</name>
<keyword evidence="1" id="KW-0378">Hydrolase</keyword>
<organism evidence="4 5">
    <name type="scientific">Quillaja saponaria</name>
    <name type="common">Soap bark tree</name>
    <dbReference type="NCBI Taxonomy" id="32244"/>
    <lineage>
        <taxon>Eukaryota</taxon>
        <taxon>Viridiplantae</taxon>
        <taxon>Streptophyta</taxon>
        <taxon>Embryophyta</taxon>
        <taxon>Tracheophyta</taxon>
        <taxon>Spermatophyta</taxon>
        <taxon>Magnoliopsida</taxon>
        <taxon>eudicotyledons</taxon>
        <taxon>Gunneridae</taxon>
        <taxon>Pentapetalae</taxon>
        <taxon>rosids</taxon>
        <taxon>fabids</taxon>
        <taxon>Fabales</taxon>
        <taxon>Quillajaceae</taxon>
        <taxon>Quillaja</taxon>
    </lineage>
</organism>
<dbReference type="GO" id="GO:0009044">
    <property type="term" value="F:xylan 1,4-beta-xylosidase activity"/>
    <property type="evidence" value="ECO:0007669"/>
    <property type="project" value="InterPro"/>
</dbReference>
<dbReference type="PANTHER" id="PTHR42721">
    <property type="entry name" value="SUGAR HYDROLASE-RELATED"/>
    <property type="match status" value="1"/>
</dbReference>
<dbReference type="GO" id="GO:0046556">
    <property type="term" value="F:alpha-L-arabinofuranosidase activity"/>
    <property type="evidence" value="ECO:0007669"/>
    <property type="project" value="TreeGrafter"/>
</dbReference>
<evidence type="ECO:0000313" key="5">
    <source>
        <dbReference type="Proteomes" id="UP001163823"/>
    </source>
</evidence>
<gene>
    <name evidence="4" type="ORF">O6P43_030119</name>
</gene>
<comment type="caution">
    <text evidence="4">The sequence shown here is derived from an EMBL/GenBank/DDBJ whole genome shotgun (WGS) entry which is preliminary data.</text>
</comment>
<dbReference type="InterPro" id="IPR036881">
    <property type="entry name" value="Glyco_hydro_3_C_sf"/>
</dbReference>
<dbReference type="EMBL" id="JARAOO010000012">
    <property type="protein sequence ID" value="KAJ7949821.1"/>
    <property type="molecule type" value="Genomic_DNA"/>
</dbReference>
<dbReference type="Proteomes" id="UP001163823">
    <property type="component" value="Chromosome 12"/>
</dbReference>
<dbReference type="PANTHER" id="PTHR42721:SF11">
    <property type="entry name" value="BETA-D-XYLOSIDASE 5-RELATED"/>
    <property type="match status" value="1"/>
</dbReference>
<dbReference type="InterPro" id="IPR002772">
    <property type="entry name" value="Glyco_hydro_3_C"/>
</dbReference>
<dbReference type="GO" id="GO:0045493">
    <property type="term" value="P:xylan catabolic process"/>
    <property type="evidence" value="ECO:0007669"/>
    <property type="project" value="InterPro"/>
</dbReference>
<dbReference type="InterPro" id="IPR044993">
    <property type="entry name" value="BXL"/>
</dbReference>
<reference evidence="4" key="1">
    <citation type="journal article" date="2023" name="Science">
        <title>Elucidation of the pathway for biosynthesis of saponin adjuvants from the soapbark tree.</title>
        <authorList>
            <person name="Reed J."/>
            <person name="Orme A."/>
            <person name="El-Demerdash A."/>
            <person name="Owen C."/>
            <person name="Martin L.B.B."/>
            <person name="Misra R.C."/>
            <person name="Kikuchi S."/>
            <person name="Rejzek M."/>
            <person name="Martin A.C."/>
            <person name="Harkess A."/>
            <person name="Leebens-Mack J."/>
            <person name="Louveau T."/>
            <person name="Stephenson M.J."/>
            <person name="Osbourn A."/>
        </authorList>
    </citation>
    <scope>NUCLEOTIDE SEQUENCE</scope>
    <source>
        <strain evidence="4">S10</strain>
    </source>
</reference>